<evidence type="ECO:0000313" key="2">
    <source>
        <dbReference type="Proteomes" id="UP000887013"/>
    </source>
</evidence>
<proteinExistence type="predicted"/>
<keyword evidence="2" id="KW-1185">Reference proteome</keyword>
<protein>
    <submittedName>
        <fullName evidence="1">Uncharacterized protein</fullName>
    </submittedName>
</protein>
<name>A0A8X6U142_NEPPI</name>
<dbReference type="EMBL" id="BMAW01069900">
    <property type="protein sequence ID" value="GFT71035.1"/>
    <property type="molecule type" value="Genomic_DNA"/>
</dbReference>
<dbReference type="Proteomes" id="UP000887013">
    <property type="component" value="Unassembled WGS sequence"/>
</dbReference>
<reference evidence="1" key="1">
    <citation type="submission" date="2020-08" db="EMBL/GenBank/DDBJ databases">
        <title>Multicomponent nature underlies the extraordinary mechanical properties of spider dragline silk.</title>
        <authorList>
            <person name="Kono N."/>
            <person name="Nakamura H."/>
            <person name="Mori M."/>
            <person name="Yoshida Y."/>
            <person name="Ohtoshi R."/>
            <person name="Malay A.D."/>
            <person name="Moran D.A.P."/>
            <person name="Tomita M."/>
            <person name="Numata K."/>
            <person name="Arakawa K."/>
        </authorList>
    </citation>
    <scope>NUCLEOTIDE SEQUENCE</scope>
</reference>
<sequence>MSEAKVSHQAFIHLHQKTCRRFSVRFLCISNDPSFFHFFSRGIDLFSSKTQQNFQCLLLTRSTPGITIVCIYRDKIHQRDSSEWERGMFLKKKVFLADE</sequence>
<accession>A0A8X6U142</accession>
<evidence type="ECO:0000313" key="1">
    <source>
        <dbReference type="EMBL" id="GFT71035.1"/>
    </source>
</evidence>
<dbReference type="AlphaFoldDB" id="A0A8X6U142"/>
<gene>
    <name evidence="1" type="ORF">NPIL_96891</name>
</gene>
<organism evidence="1 2">
    <name type="scientific">Nephila pilipes</name>
    <name type="common">Giant wood spider</name>
    <name type="synonym">Nephila maculata</name>
    <dbReference type="NCBI Taxonomy" id="299642"/>
    <lineage>
        <taxon>Eukaryota</taxon>
        <taxon>Metazoa</taxon>
        <taxon>Ecdysozoa</taxon>
        <taxon>Arthropoda</taxon>
        <taxon>Chelicerata</taxon>
        <taxon>Arachnida</taxon>
        <taxon>Araneae</taxon>
        <taxon>Araneomorphae</taxon>
        <taxon>Entelegynae</taxon>
        <taxon>Araneoidea</taxon>
        <taxon>Nephilidae</taxon>
        <taxon>Nephila</taxon>
    </lineage>
</organism>
<comment type="caution">
    <text evidence="1">The sequence shown here is derived from an EMBL/GenBank/DDBJ whole genome shotgun (WGS) entry which is preliminary data.</text>
</comment>